<proteinExistence type="predicted"/>
<organism evidence="2 3">
    <name type="scientific">Lophium mytilinum</name>
    <dbReference type="NCBI Taxonomy" id="390894"/>
    <lineage>
        <taxon>Eukaryota</taxon>
        <taxon>Fungi</taxon>
        <taxon>Dikarya</taxon>
        <taxon>Ascomycota</taxon>
        <taxon>Pezizomycotina</taxon>
        <taxon>Dothideomycetes</taxon>
        <taxon>Pleosporomycetidae</taxon>
        <taxon>Mytilinidiales</taxon>
        <taxon>Mytilinidiaceae</taxon>
        <taxon>Lophium</taxon>
    </lineage>
</organism>
<accession>A0A6A6QXL7</accession>
<evidence type="ECO:0000256" key="1">
    <source>
        <dbReference type="SAM" id="MobiDB-lite"/>
    </source>
</evidence>
<evidence type="ECO:0000313" key="3">
    <source>
        <dbReference type="Proteomes" id="UP000799750"/>
    </source>
</evidence>
<dbReference type="Proteomes" id="UP000799750">
    <property type="component" value="Unassembled WGS sequence"/>
</dbReference>
<feature type="region of interest" description="Disordered" evidence="1">
    <location>
        <begin position="187"/>
        <end position="207"/>
    </location>
</feature>
<feature type="region of interest" description="Disordered" evidence="1">
    <location>
        <begin position="119"/>
        <end position="142"/>
    </location>
</feature>
<reference evidence="2" key="1">
    <citation type="journal article" date="2020" name="Stud. Mycol.">
        <title>101 Dothideomycetes genomes: a test case for predicting lifestyles and emergence of pathogens.</title>
        <authorList>
            <person name="Haridas S."/>
            <person name="Albert R."/>
            <person name="Binder M."/>
            <person name="Bloem J."/>
            <person name="Labutti K."/>
            <person name="Salamov A."/>
            <person name="Andreopoulos B."/>
            <person name="Baker S."/>
            <person name="Barry K."/>
            <person name="Bills G."/>
            <person name="Bluhm B."/>
            <person name="Cannon C."/>
            <person name="Castanera R."/>
            <person name="Culley D."/>
            <person name="Daum C."/>
            <person name="Ezra D."/>
            <person name="Gonzalez J."/>
            <person name="Henrissat B."/>
            <person name="Kuo A."/>
            <person name="Liang C."/>
            <person name="Lipzen A."/>
            <person name="Lutzoni F."/>
            <person name="Magnuson J."/>
            <person name="Mondo S."/>
            <person name="Nolan M."/>
            <person name="Ohm R."/>
            <person name="Pangilinan J."/>
            <person name="Park H.-J."/>
            <person name="Ramirez L."/>
            <person name="Alfaro M."/>
            <person name="Sun H."/>
            <person name="Tritt A."/>
            <person name="Yoshinaga Y."/>
            <person name="Zwiers L.-H."/>
            <person name="Turgeon B."/>
            <person name="Goodwin S."/>
            <person name="Spatafora J."/>
            <person name="Crous P."/>
            <person name="Grigoriev I."/>
        </authorList>
    </citation>
    <scope>NUCLEOTIDE SEQUENCE</scope>
    <source>
        <strain evidence="2">CBS 269.34</strain>
    </source>
</reference>
<feature type="non-terminal residue" evidence="2">
    <location>
        <position position="207"/>
    </location>
</feature>
<name>A0A6A6QXL7_9PEZI</name>
<sequence>MKESVQLLSETPFSRYPWPTLPVPSRRSDLQGTAALKHAGAAIVLSPSACLLLRPPARPHLKGLMLFTAVLAAAPHAIVQRISATPQQCHDALFAALLAASPLDSATALSILASPLSEAGRSPLPASPSHHKQREPEPGASPARVVLISRITAGRPAASSFAHPAPGEFDRHSPSWAIKGSHLLLHTSPSSTTTSTPFRLTKPTLPL</sequence>
<evidence type="ECO:0000313" key="2">
    <source>
        <dbReference type="EMBL" id="KAF2496949.1"/>
    </source>
</evidence>
<dbReference type="EMBL" id="MU004187">
    <property type="protein sequence ID" value="KAF2496949.1"/>
    <property type="molecule type" value="Genomic_DNA"/>
</dbReference>
<dbReference type="AlphaFoldDB" id="A0A6A6QXL7"/>
<protein>
    <submittedName>
        <fullName evidence="2">Uncharacterized protein</fullName>
    </submittedName>
</protein>
<gene>
    <name evidence="2" type="ORF">BU16DRAFT_607667</name>
</gene>
<keyword evidence="3" id="KW-1185">Reference proteome</keyword>
<feature type="compositionally biased region" description="Low complexity" evidence="1">
    <location>
        <begin position="187"/>
        <end position="197"/>
    </location>
</feature>